<dbReference type="PANTHER" id="PTHR30151">
    <property type="entry name" value="ALKANE SULFONATE ABC TRANSPORTER-RELATED, MEMBRANE SUBUNIT"/>
    <property type="match status" value="1"/>
</dbReference>
<evidence type="ECO:0000259" key="8">
    <source>
        <dbReference type="PROSITE" id="PS50928"/>
    </source>
</evidence>
<feature type="transmembrane region" description="Helical" evidence="7">
    <location>
        <begin position="230"/>
        <end position="254"/>
    </location>
</feature>
<dbReference type="InterPro" id="IPR035906">
    <property type="entry name" value="MetI-like_sf"/>
</dbReference>
<dbReference type="GO" id="GO:0005886">
    <property type="term" value="C:plasma membrane"/>
    <property type="evidence" value="ECO:0007669"/>
    <property type="project" value="UniProtKB-SubCell"/>
</dbReference>
<evidence type="ECO:0000313" key="9">
    <source>
        <dbReference type="EMBL" id="HIQ95788.1"/>
    </source>
</evidence>
<feature type="domain" description="ABC transmembrane type-1" evidence="8">
    <location>
        <begin position="74"/>
        <end position="254"/>
    </location>
</feature>
<evidence type="ECO:0000256" key="5">
    <source>
        <dbReference type="ARBA" id="ARBA00022989"/>
    </source>
</evidence>
<evidence type="ECO:0000256" key="4">
    <source>
        <dbReference type="ARBA" id="ARBA00022692"/>
    </source>
</evidence>
<comment type="caution">
    <text evidence="9">The sequence shown here is derived from an EMBL/GenBank/DDBJ whole genome shotgun (WGS) entry which is preliminary data.</text>
</comment>
<dbReference type="CDD" id="cd06261">
    <property type="entry name" value="TM_PBP2"/>
    <property type="match status" value="1"/>
</dbReference>
<dbReference type="Gene3D" id="1.10.3720.10">
    <property type="entry name" value="MetI-like"/>
    <property type="match status" value="1"/>
</dbReference>
<gene>
    <name evidence="9" type="ORF">IAB26_04425</name>
</gene>
<keyword evidence="6 7" id="KW-0472">Membrane</keyword>
<evidence type="ECO:0000256" key="7">
    <source>
        <dbReference type="RuleBase" id="RU363032"/>
    </source>
</evidence>
<reference evidence="9" key="2">
    <citation type="journal article" date="2021" name="PeerJ">
        <title>Extensive microbial diversity within the chicken gut microbiome revealed by metagenomics and culture.</title>
        <authorList>
            <person name="Gilroy R."/>
            <person name="Ravi A."/>
            <person name="Getino M."/>
            <person name="Pursley I."/>
            <person name="Horton D.L."/>
            <person name="Alikhan N.F."/>
            <person name="Baker D."/>
            <person name="Gharbi K."/>
            <person name="Hall N."/>
            <person name="Watson M."/>
            <person name="Adriaenssens E.M."/>
            <person name="Foster-Nyarko E."/>
            <person name="Jarju S."/>
            <person name="Secka A."/>
            <person name="Antonio M."/>
            <person name="Oren A."/>
            <person name="Chaudhuri R.R."/>
            <person name="La Ragione R."/>
            <person name="Hildebrand F."/>
            <person name="Pallen M.J."/>
        </authorList>
    </citation>
    <scope>NUCLEOTIDE SEQUENCE</scope>
    <source>
        <strain evidence="9">ChiSjej3B21-11622</strain>
    </source>
</reference>
<keyword evidence="3" id="KW-1003">Cell membrane</keyword>
<proteinExistence type="inferred from homology"/>
<accession>A0A9D0ZW53</accession>
<dbReference type="GO" id="GO:0055085">
    <property type="term" value="P:transmembrane transport"/>
    <property type="evidence" value="ECO:0007669"/>
    <property type="project" value="InterPro"/>
</dbReference>
<feature type="transmembrane region" description="Helical" evidence="7">
    <location>
        <begin position="139"/>
        <end position="159"/>
    </location>
</feature>
<protein>
    <submittedName>
        <fullName evidence="9">ABC transporter permease</fullName>
    </submittedName>
</protein>
<keyword evidence="4 7" id="KW-0812">Transmembrane</keyword>
<dbReference type="Proteomes" id="UP000886886">
    <property type="component" value="Unassembled WGS sequence"/>
</dbReference>
<feature type="transmembrane region" description="Helical" evidence="7">
    <location>
        <begin position="21"/>
        <end position="40"/>
    </location>
</feature>
<dbReference type="PROSITE" id="PS50928">
    <property type="entry name" value="ABC_TM1"/>
    <property type="match status" value="1"/>
</dbReference>
<keyword evidence="2 7" id="KW-0813">Transport</keyword>
<dbReference type="SUPFAM" id="SSF161098">
    <property type="entry name" value="MetI-like"/>
    <property type="match status" value="1"/>
</dbReference>
<comment type="similarity">
    <text evidence="7">Belongs to the binding-protein-dependent transport system permease family.</text>
</comment>
<name>A0A9D0ZW53_9FIRM</name>
<evidence type="ECO:0000256" key="1">
    <source>
        <dbReference type="ARBA" id="ARBA00004651"/>
    </source>
</evidence>
<dbReference type="EMBL" id="DVFT01000064">
    <property type="protein sequence ID" value="HIQ95788.1"/>
    <property type="molecule type" value="Genomic_DNA"/>
</dbReference>
<reference evidence="9" key="1">
    <citation type="submission" date="2020-10" db="EMBL/GenBank/DDBJ databases">
        <authorList>
            <person name="Gilroy R."/>
        </authorList>
    </citation>
    <scope>NUCLEOTIDE SEQUENCE</scope>
    <source>
        <strain evidence="9">ChiSjej3B21-11622</strain>
    </source>
</reference>
<feature type="transmembrane region" description="Helical" evidence="7">
    <location>
        <begin position="70"/>
        <end position="100"/>
    </location>
</feature>
<dbReference type="Pfam" id="PF00528">
    <property type="entry name" value="BPD_transp_1"/>
    <property type="match status" value="1"/>
</dbReference>
<dbReference type="AlphaFoldDB" id="A0A9D0ZW53"/>
<evidence type="ECO:0000313" key="10">
    <source>
        <dbReference type="Proteomes" id="UP000886886"/>
    </source>
</evidence>
<comment type="subcellular location">
    <subcellularLocation>
        <location evidence="1 7">Cell membrane</location>
        <topology evidence="1 7">Multi-pass membrane protein</topology>
    </subcellularLocation>
</comment>
<evidence type="ECO:0000256" key="3">
    <source>
        <dbReference type="ARBA" id="ARBA00022475"/>
    </source>
</evidence>
<keyword evidence="5 7" id="KW-1133">Transmembrane helix</keyword>
<dbReference type="PANTHER" id="PTHR30151:SF19">
    <property type="entry name" value="ABC TRANSPORTER PERMEASE"/>
    <property type="match status" value="1"/>
</dbReference>
<dbReference type="InterPro" id="IPR000515">
    <property type="entry name" value="MetI-like"/>
</dbReference>
<evidence type="ECO:0000256" key="6">
    <source>
        <dbReference type="ARBA" id="ARBA00023136"/>
    </source>
</evidence>
<organism evidence="9 10">
    <name type="scientific">Candidatus Limivivens merdigallinarum</name>
    <dbReference type="NCBI Taxonomy" id="2840859"/>
    <lineage>
        <taxon>Bacteria</taxon>
        <taxon>Bacillati</taxon>
        <taxon>Bacillota</taxon>
        <taxon>Clostridia</taxon>
        <taxon>Lachnospirales</taxon>
        <taxon>Lachnospiraceae</taxon>
        <taxon>Lachnospiraceae incertae sedis</taxon>
        <taxon>Candidatus Limivivens</taxon>
    </lineage>
</organism>
<feature type="transmembrane region" description="Helical" evidence="7">
    <location>
        <begin position="112"/>
        <end position="133"/>
    </location>
</feature>
<evidence type="ECO:0000256" key="2">
    <source>
        <dbReference type="ARBA" id="ARBA00022448"/>
    </source>
</evidence>
<sequence length="265" mass="29567">MDHTSPLQKQYLRKLRSERRRVLFFRIFLAVAFFCLWETAARLEWIDSFFFSSPSKVASTFLSMWKDGSIFLHVGITLSETLISFFLVVVLGLAAALILWLCTPISQILEPYLVVLNSLPKSALAPLLIVWLGANFKTIIVAGMSVAIFGTILNLYTGFSETSKDKIKLIYTLHGTKKDALFKVVLPSTIPLVISIMKVNIGLCLVGVVIGEFIGARNGLGYLIIYGSQVFQLNLVITSIIILCVIAMLLYGILSLAEKHYLKRL</sequence>